<keyword evidence="8" id="KW-1185">Reference proteome</keyword>
<proteinExistence type="predicted"/>
<feature type="region of interest" description="Disordered" evidence="6">
    <location>
        <begin position="1"/>
        <end position="37"/>
    </location>
</feature>
<feature type="compositionally biased region" description="Basic residues" evidence="6">
    <location>
        <begin position="1"/>
        <end position="13"/>
    </location>
</feature>
<evidence type="ECO:0000256" key="4">
    <source>
        <dbReference type="ARBA" id="ARBA00022833"/>
    </source>
</evidence>
<dbReference type="PANTHER" id="PTHR46481:SF10">
    <property type="entry name" value="ZINC FINGER BED DOMAIN-CONTAINING PROTEIN 39"/>
    <property type="match status" value="1"/>
</dbReference>
<evidence type="ECO:0000256" key="3">
    <source>
        <dbReference type="ARBA" id="ARBA00022771"/>
    </source>
</evidence>
<dbReference type="AlphaFoldDB" id="A0AAD6VET3"/>
<keyword evidence="3" id="KW-0863">Zinc-finger</keyword>
<dbReference type="EMBL" id="JARJCW010000027">
    <property type="protein sequence ID" value="KAJ7210740.1"/>
    <property type="molecule type" value="Genomic_DNA"/>
</dbReference>
<evidence type="ECO:0000256" key="6">
    <source>
        <dbReference type="SAM" id="MobiDB-lite"/>
    </source>
</evidence>
<keyword evidence="5" id="KW-0539">Nucleus</keyword>
<evidence type="ECO:0000313" key="8">
    <source>
        <dbReference type="Proteomes" id="UP001219525"/>
    </source>
</evidence>
<evidence type="ECO:0000256" key="5">
    <source>
        <dbReference type="ARBA" id="ARBA00023242"/>
    </source>
</evidence>
<evidence type="ECO:0000256" key="2">
    <source>
        <dbReference type="ARBA" id="ARBA00022723"/>
    </source>
</evidence>
<dbReference type="InterPro" id="IPR052035">
    <property type="entry name" value="ZnF_BED_domain_contain"/>
</dbReference>
<keyword evidence="4" id="KW-0862">Zinc</keyword>
<comment type="caution">
    <text evidence="7">The sequence shown here is derived from an EMBL/GenBank/DDBJ whole genome shotgun (WGS) entry which is preliminary data.</text>
</comment>
<name>A0AAD6VET3_9AGAR</name>
<accession>A0AAD6VET3</accession>
<gene>
    <name evidence="7" type="ORF">GGX14DRAFT_363232</name>
</gene>
<dbReference type="Proteomes" id="UP001219525">
    <property type="component" value="Unassembled WGS sequence"/>
</dbReference>
<sequence>RGCKKKSGFKGVRRFQTTVKGDPHSDRSSTSNLKKHADGCWGKDVVKARLKGDSDAPRNGNIFSSFARAGQRPVKVTHRAHTEPEARYAHFSILELMGAGRPEFTMPSRRTVARDLNTAYERCSRRIRDLLSTYPGRLSFATDAWTSPNHRAFVAWTVHLQHEGQPLVFLLDIYEVPEVSDPQNLVR</sequence>
<reference evidence="7" key="1">
    <citation type="submission" date="2023-03" db="EMBL/GenBank/DDBJ databases">
        <title>Massive genome expansion in bonnet fungi (Mycena s.s.) driven by repeated elements and novel gene families across ecological guilds.</title>
        <authorList>
            <consortium name="Lawrence Berkeley National Laboratory"/>
            <person name="Harder C.B."/>
            <person name="Miyauchi S."/>
            <person name="Viragh M."/>
            <person name="Kuo A."/>
            <person name="Thoen E."/>
            <person name="Andreopoulos B."/>
            <person name="Lu D."/>
            <person name="Skrede I."/>
            <person name="Drula E."/>
            <person name="Henrissat B."/>
            <person name="Morin E."/>
            <person name="Kohler A."/>
            <person name="Barry K."/>
            <person name="LaButti K."/>
            <person name="Morin E."/>
            <person name="Salamov A."/>
            <person name="Lipzen A."/>
            <person name="Mereny Z."/>
            <person name="Hegedus B."/>
            <person name="Baldrian P."/>
            <person name="Stursova M."/>
            <person name="Weitz H."/>
            <person name="Taylor A."/>
            <person name="Grigoriev I.V."/>
            <person name="Nagy L.G."/>
            <person name="Martin F."/>
            <person name="Kauserud H."/>
        </authorList>
    </citation>
    <scope>NUCLEOTIDE SEQUENCE</scope>
    <source>
        <strain evidence="7">9144</strain>
    </source>
</reference>
<feature type="non-terminal residue" evidence="7">
    <location>
        <position position="187"/>
    </location>
</feature>
<comment type="subcellular location">
    <subcellularLocation>
        <location evidence="1">Nucleus</location>
    </subcellularLocation>
</comment>
<keyword evidence="2" id="KW-0479">Metal-binding</keyword>
<organism evidence="7 8">
    <name type="scientific">Mycena pura</name>
    <dbReference type="NCBI Taxonomy" id="153505"/>
    <lineage>
        <taxon>Eukaryota</taxon>
        <taxon>Fungi</taxon>
        <taxon>Dikarya</taxon>
        <taxon>Basidiomycota</taxon>
        <taxon>Agaricomycotina</taxon>
        <taxon>Agaricomycetes</taxon>
        <taxon>Agaricomycetidae</taxon>
        <taxon>Agaricales</taxon>
        <taxon>Marasmiineae</taxon>
        <taxon>Mycenaceae</taxon>
        <taxon>Mycena</taxon>
    </lineage>
</organism>
<evidence type="ECO:0000313" key="7">
    <source>
        <dbReference type="EMBL" id="KAJ7210740.1"/>
    </source>
</evidence>
<dbReference type="GO" id="GO:0008270">
    <property type="term" value="F:zinc ion binding"/>
    <property type="evidence" value="ECO:0007669"/>
    <property type="project" value="UniProtKB-KW"/>
</dbReference>
<evidence type="ECO:0000256" key="1">
    <source>
        <dbReference type="ARBA" id="ARBA00004123"/>
    </source>
</evidence>
<protein>
    <submittedName>
        <fullName evidence="7">Uncharacterized protein</fullName>
    </submittedName>
</protein>
<dbReference type="GO" id="GO:0005634">
    <property type="term" value="C:nucleus"/>
    <property type="evidence" value="ECO:0007669"/>
    <property type="project" value="UniProtKB-SubCell"/>
</dbReference>
<dbReference type="PANTHER" id="PTHR46481">
    <property type="entry name" value="ZINC FINGER BED DOMAIN-CONTAINING PROTEIN 4"/>
    <property type="match status" value="1"/>
</dbReference>